<dbReference type="EMBL" id="PVYX01000001">
    <property type="protein sequence ID" value="PRX56265.1"/>
    <property type="molecule type" value="Genomic_DNA"/>
</dbReference>
<reference evidence="5 6" key="1">
    <citation type="submission" date="2018-03" db="EMBL/GenBank/DDBJ databases">
        <title>Genomic Encyclopedia of Archaeal and Bacterial Type Strains, Phase II (KMG-II): from individual species to whole genera.</title>
        <authorList>
            <person name="Goeker M."/>
        </authorList>
    </citation>
    <scope>NUCLEOTIDE SEQUENCE [LARGE SCALE GENOMIC DNA]</scope>
    <source>
        <strain evidence="5 6">DSM 25027</strain>
    </source>
</reference>
<keyword evidence="3" id="KW-0238">DNA-binding</keyword>
<comment type="caution">
    <text evidence="5">The sequence shown here is derived from an EMBL/GenBank/DDBJ whole genome shotgun (WGS) entry which is preliminary data.</text>
</comment>
<comment type="similarity">
    <text evidence="1">Belongs to the type-I restriction system S methylase family.</text>
</comment>
<dbReference type="NCBIfam" id="NF047740">
    <property type="entry name" value="antiphage_MADS5"/>
    <property type="match status" value="1"/>
</dbReference>
<dbReference type="GO" id="GO:0003677">
    <property type="term" value="F:DNA binding"/>
    <property type="evidence" value="ECO:0007669"/>
    <property type="project" value="UniProtKB-KW"/>
</dbReference>
<dbReference type="PANTHER" id="PTHR30408:SF12">
    <property type="entry name" value="TYPE I RESTRICTION ENZYME MJAVIII SPECIFICITY SUBUNIT"/>
    <property type="match status" value="1"/>
</dbReference>
<dbReference type="OrthoDB" id="9811611at2"/>
<keyword evidence="2" id="KW-0680">Restriction system</keyword>
<dbReference type="InterPro" id="IPR044946">
    <property type="entry name" value="Restrct_endonuc_typeI_TRD_sf"/>
</dbReference>
<evidence type="ECO:0000256" key="3">
    <source>
        <dbReference type="ARBA" id="ARBA00023125"/>
    </source>
</evidence>
<dbReference type="SUPFAM" id="SSF116734">
    <property type="entry name" value="DNA methylase specificity domain"/>
    <property type="match status" value="2"/>
</dbReference>
<organism evidence="5 6">
    <name type="scientific">Flagellimonas meridianipacifica</name>
    <dbReference type="NCBI Taxonomy" id="1080225"/>
    <lineage>
        <taxon>Bacteria</taxon>
        <taxon>Pseudomonadati</taxon>
        <taxon>Bacteroidota</taxon>
        <taxon>Flavobacteriia</taxon>
        <taxon>Flavobacteriales</taxon>
        <taxon>Flavobacteriaceae</taxon>
        <taxon>Flagellimonas</taxon>
    </lineage>
</organism>
<evidence type="ECO:0000256" key="1">
    <source>
        <dbReference type="ARBA" id="ARBA00010923"/>
    </source>
</evidence>
<keyword evidence="6" id="KW-1185">Reference proteome</keyword>
<accession>A0A2T0MFB5</accession>
<evidence type="ECO:0000256" key="2">
    <source>
        <dbReference type="ARBA" id="ARBA00022747"/>
    </source>
</evidence>
<dbReference type="Pfam" id="PF01420">
    <property type="entry name" value="Methylase_S"/>
    <property type="match status" value="1"/>
</dbReference>
<gene>
    <name evidence="5" type="ORF">CLV81_0259</name>
</gene>
<dbReference type="RefSeq" id="WP_106143257.1">
    <property type="nucleotide sequence ID" value="NZ_PVYX01000001.1"/>
</dbReference>
<dbReference type="Gene3D" id="3.90.220.20">
    <property type="entry name" value="DNA methylase specificity domains"/>
    <property type="match status" value="2"/>
</dbReference>
<evidence type="ECO:0000313" key="6">
    <source>
        <dbReference type="Proteomes" id="UP000237640"/>
    </source>
</evidence>
<evidence type="ECO:0000313" key="5">
    <source>
        <dbReference type="EMBL" id="PRX56265.1"/>
    </source>
</evidence>
<evidence type="ECO:0000259" key="4">
    <source>
        <dbReference type="Pfam" id="PF01420"/>
    </source>
</evidence>
<sequence length="470" mass="53022">MKTGLIKISRFDEGLTVLKPDYYLNKGKKTITDLIEKGVKYDSLSNLCDKIYQGGIFKRVFVESETNSFKYVTATDMMKVQPLDTAKKISKKYTPWIEEMTLRESQFLVSCAGTVGNTALVNKSFSGSVGSQEIIRIESEKVKNGFLYAYISSPIIKDYIQSMIYGAVVPRISPVELGHLPILLPSQKLQEQIHNLIIESSDLLSNANLLLKKTQKELISQVGLKALDIEDYDCFGNHSSNRKVSAFHKNISEISSLTINAFNHSSRLERVKKRIKKVVHKPLGECLNETGLFSTGSFKRLEIDSSKSIKLINQSDIFNFRKKGKMLSKRYINTEKLVEYGEVLIAGVGTLGENEAFCRPVFANEELKGQLVAGEFIRMKTNDNVPSGYLYSWLSSDYGFRLIRATQSGTKLCRPIPSLLKDIPVPILEKPVMNEIDTSVKKAHTMLYQALSKEEEAIALVEKEIEKWQK</sequence>
<feature type="domain" description="Type I restriction modification DNA specificity" evidence="4">
    <location>
        <begin position="43"/>
        <end position="194"/>
    </location>
</feature>
<protein>
    <submittedName>
        <fullName evidence="5">Type I restriction enzyme S subunit</fullName>
    </submittedName>
</protein>
<dbReference type="InterPro" id="IPR000055">
    <property type="entry name" value="Restrct_endonuc_typeI_TRD"/>
</dbReference>
<dbReference type="GO" id="GO:0009307">
    <property type="term" value="P:DNA restriction-modification system"/>
    <property type="evidence" value="ECO:0007669"/>
    <property type="project" value="UniProtKB-KW"/>
</dbReference>
<dbReference type="PANTHER" id="PTHR30408">
    <property type="entry name" value="TYPE-1 RESTRICTION ENZYME ECOKI SPECIFICITY PROTEIN"/>
    <property type="match status" value="1"/>
</dbReference>
<name>A0A2T0MFB5_9FLAO</name>
<proteinExistence type="inferred from homology"/>
<dbReference type="AlphaFoldDB" id="A0A2T0MFB5"/>
<dbReference type="InterPro" id="IPR052021">
    <property type="entry name" value="Type-I_RS_S_subunit"/>
</dbReference>
<dbReference type="Proteomes" id="UP000237640">
    <property type="component" value="Unassembled WGS sequence"/>
</dbReference>